<sequence length="92" mass="9479">MKKAFAFGCILAAAAYAAGFVLPFGFGIIFGAVTAVLIVTAIIVSGLAVSGAEQRANYHSETEEGRHARLKMAAVFFCAALPSAGCLLITLL</sequence>
<protein>
    <recommendedName>
        <fullName evidence="3">DUF5316 domain-containing protein</fullName>
    </recommendedName>
</protein>
<dbReference type="EMBL" id="CP063687">
    <property type="protein sequence ID" value="QOY27087.1"/>
    <property type="molecule type" value="Genomic_DNA"/>
</dbReference>
<dbReference type="Pfam" id="PF17247">
    <property type="entry name" value="DUF5316"/>
    <property type="match status" value="1"/>
</dbReference>
<organism evidence="1 2">
    <name type="scientific">Bacillus velezensis</name>
    <dbReference type="NCBI Taxonomy" id="492670"/>
    <lineage>
        <taxon>Bacteria</taxon>
        <taxon>Bacillati</taxon>
        <taxon>Bacillota</taxon>
        <taxon>Bacilli</taxon>
        <taxon>Bacillales</taxon>
        <taxon>Bacillaceae</taxon>
        <taxon>Bacillus</taxon>
        <taxon>Bacillus amyloliquefaciens group</taxon>
    </lineage>
</organism>
<dbReference type="Proteomes" id="UP000587477">
    <property type="component" value="Chromosome"/>
</dbReference>
<evidence type="ECO:0000313" key="2">
    <source>
        <dbReference type="Proteomes" id="UP000587477"/>
    </source>
</evidence>
<evidence type="ECO:0000313" key="1">
    <source>
        <dbReference type="EMBL" id="QOY27087.1"/>
    </source>
</evidence>
<reference evidence="2" key="1">
    <citation type="submission" date="2020-10" db="EMBL/GenBank/DDBJ databases">
        <title>Complete genome sequence of Bacillus velezensis NST6.</title>
        <authorList>
            <person name="Choi J."/>
        </authorList>
    </citation>
    <scope>NUCLEOTIDE SEQUENCE [LARGE SCALE GENOMIC DNA]</scope>
    <source>
        <strain evidence="2">NST6</strain>
    </source>
</reference>
<dbReference type="InterPro" id="IPR035167">
    <property type="entry name" value="DUF5316"/>
</dbReference>
<proteinExistence type="predicted"/>
<evidence type="ECO:0008006" key="3">
    <source>
        <dbReference type="Google" id="ProtNLM"/>
    </source>
</evidence>
<dbReference type="RefSeq" id="WP_025649375.1">
    <property type="nucleotide sequence ID" value="NZ_BDDG01000001.1"/>
</dbReference>
<name>A0A411ABC5_BACVE</name>
<accession>A0A411ABC5</accession>
<gene>
    <name evidence="1" type="ORF">BACVE_002098</name>
</gene>
<dbReference type="AlphaFoldDB" id="A0A411ABC5"/>